<dbReference type="NCBIfam" id="TIGR00004">
    <property type="entry name" value="Rid family detoxifying hydrolase"/>
    <property type="match status" value="1"/>
</dbReference>
<dbReference type="GO" id="GO:0019239">
    <property type="term" value="F:deaminase activity"/>
    <property type="evidence" value="ECO:0007669"/>
    <property type="project" value="TreeGrafter"/>
</dbReference>
<evidence type="ECO:0000313" key="3">
    <source>
        <dbReference type="Proteomes" id="UP001152607"/>
    </source>
</evidence>
<dbReference type="InterPro" id="IPR006175">
    <property type="entry name" value="YjgF/YER057c/UK114"/>
</dbReference>
<dbReference type="Gene3D" id="3.30.1330.40">
    <property type="entry name" value="RutC-like"/>
    <property type="match status" value="1"/>
</dbReference>
<accession>A0A9W4U729</accession>
<dbReference type="CDD" id="cd00448">
    <property type="entry name" value="YjgF_YER057c_UK114_family"/>
    <property type="match status" value="1"/>
</dbReference>
<dbReference type="EMBL" id="CAOQHR010000002">
    <property type="protein sequence ID" value="CAI6328484.1"/>
    <property type="molecule type" value="Genomic_DNA"/>
</dbReference>
<evidence type="ECO:0000256" key="1">
    <source>
        <dbReference type="ARBA" id="ARBA00010552"/>
    </source>
</evidence>
<dbReference type="OrthoDB" id="309640at2759"/>
<protein>
    <recommendedName>
        <fullName evidence="4">YjgF-like protein</fullName>
    </recommendedName>
</protein>
<dbReference type="GO" id="GO:0005829">
    <property type="term" value="C:cytosol"/>
    <property type="evidence" value="ECO:0007669"/>
    <property type="project" value="TreeGrafter"/>
</dbReference>
<evidence type="ECO:0000313" key="2">
    <source>
        <dbReference type="EMBL" id="CAI6328484.1"/>
    </source>
</evidence>
<dbReference type="AlphaFoldDB" id="A0A9W4U729"/>
<dbReference type="PANTHER" id="PTHR11803:SF42">
    <property type="entry name" value="MMF1"/>
    <property type="match status" value="1"/>
</dbReference>
<dbReference type="InterPro" id="IPR006056">
    <property type="entry name" value="RidA"/>
</dbReference>
<proteinExistence type="inferred from homology"/>
<evidence type="ECO:0008006" key="4">
    <source>
        <dbReference type="Google" id="ProtNLM"/>
    </source>
</evidence>
<dbReference type="FunFam" id="3.30.1330.40:FF:000001">
    <property type="entry name" value="L-PSP family endoribonuclease"/>
    <property type="match status" value="1"/>
</dbReference>
<name>A0A9W4U729_9PLEO</name>
<gene>
    <name evidence="2" type="ORF">PDIGIT_LOCUS3986</name>
</gene>
<dbReference type="SUPFAM" id="SSF55298">
    <property type="entry name" value="YjgF-like"/>
    <property type="match status" value="1"/>
</dbReference>
<sequence>MSDPSNNRTAILSASAPQPPPFLSQAIRQGDFIFCSGQIGVDPKTSSIVEGSVGDRTAQILRNLSAVLEEAGSSLAFVNKANIYLVNTEDFAPVNEVYVSFFGEVKPARTCVFVKALPLGTDVEIEVVAGVDPARAKL</sequence>
<dbReference type="GO" id="GO:0005739">
    <property type="term" value="C:mitochondrion"/>
    <property type="evidence" value="ECO:0007669"/>
    <property type="project" value="TreeGrafter"/>
</dbReference>
<dbReference type="InterPro" id="IPR035959">
    <property type="entry name" value="RutC-like_sf"/>
</dbReference>
<comment type="similarity">
    <text evidence="1">Belongs to the RutC family.</text>
</comment>
<reference evidence="2" key="1">
    <citation type="submission" date="2023-01" db="EMBL/GenBank/DDBJ databases">
        <authorList>
            <person name="Van Ghelder C."/>
            <person name="Rancurel C."/>
        </authorList>
    </citation>
    <scope>NUCLEOTIDE SEQUENCE</scope>
    <source>
        <strain evidence="2">CNCM I-4278</strain>
    </source>
</reference>
<dbReference type="Proteomes" id="UP001152607">
    <property type="component" value="Unassembled WGS sequence"/>
</dbReference>
<dbReference type="Pfam" id="PF01042">
    <property type="entry name" value="Ribonuc_L-PSP"/>
    <property type="match status" value="1"/>
</dbReference>
<organism evidence="2 3">
    <name type="scientific">Periconia digitata</name>
    <dbReference type="NCBI Taxonomy" id="1303443"/>
    <lineage>
        <taxon>Eukaryota</taxon>
        <taxon>Fungi</taxon>
        <taxon>Dikarya</taxon>
        <taxon>Ascomycota</taxon>
        <taxon>Pezizomycotina</taxon>
        <taxon>Dothideomycetes</taxon>
        <taxon>Pleosporomycetidae</taxon>
        <taxon>Pleosporales</taxon>
        <taxon>Massarineae</taxon>
        <taxon>Periconiaceae</taxon>
        <taxon>Periconia</taxon>
    </lineage>
</organism>
<dbReference type="PANTHER" id="PTHR11803">
    <property type="entry name" value="2-IMINOBUTANOATE/2-IMINOPROPANOATE DEAMINASE RIDA"/>
    <property type="match status" value="1"/>
</dbReference>
<keyword evidence="3" id="KW-1185">Reference proteome</keyword>
<comment type="caution">
    <text evidence="2">The sequence shown here is derived from an EMBL/GenBank/DDBJ whole genome shotgun (WGS) entry which is preliminary data.</text>
</comment>